<protein>
    <submittedName>
        <fullName evidence="1">Uncharacterized protein</fullName>
    </submittedName>
</protein>
<name>A0A419EXI0_9BACT</name>
<comment type="caution">
    <text evidence="1">The sequence shown here is derived from an EMBL/GenBank/DDBJ whole genome shotgun (WGS) entry which is preliminary data.</text>
</comment>
<dbReference type="Proteomes" id="UP000285961">
    <property type="component" value="Unassembled WGS sequence"/>
</dbReference>
<sequence length="75" mass="8536">MPRLEENDGTRTGKAYGIENASRGELTIADERRSQGRQYFFGPMIVSGDRIPIFVERTKRLFGCGMPREKNLSLN</sequence>
<organism evidence="1 2">
    <name type="scientific">Candidatus Abyssobacteria bacterium SURF_17</name>
    <dbReference type="NCBI Taxonomy" id="2093361"/>
    <lineage>
        <taxon>Bacteria</taxon>
        <taxon>Pseudomonadati</taxon>
        <taxon>Candidatus Hydrogenedentota</taxon>
        <taxon>Candidatus Abyssobacteria</taxon>
    </lineage>
</organism>
<evidence type="ECO:0000313" key="2">
    <source>
        <dbReference type="Proteomes" id="UP000285961"/>
    </source>
</evidence>
<reference evidence="1 2" key="1">
    <citation type="journal article" date="2017" name="ISME J.">
        <title>Energy and carbon metabolisms in a deep terrestrial subsurface fluid microbial community.</title>
        <authorList>
            <person name="Momper L."/>
            <person name="Jungbluth S.P."/>
            <person name="Lee M.D."/>
            <person name="Amend J.P."/>
        </authorList>
    </citation>
    <scope>NUCLEOTIDE SEQUENCE [LARGE SCALE GENOMIC DNA]</scope>
    <source>
        <strain evidence="1">SURF_17</strain>
    </source>
</reference>
<dbReference type="EMBL" id="QZKI01000081">
    <property type="protein sequence ID" value="RJP69533.1"/>
    <property type="molecule type" value="Genomic_DNA"/>
</dbReference>
<evidence type="ECO:0000313" key="1">
    <source>
        <dbReference type="EMBL" id="RJP69533.1"/>
    </source>
</evidence>
<gene>
    <name evidence="1" type="ORF">C4532_10865</name>
</gene>
<dbReference type="AlphaFoldDB" id="A0A419EXI0"/>
<accession>A0A419EXI0</accession>
<proteinExistence type="predicted"/>